<dbReference type="AlphaFoldDB" id="A0A9P7ZU14"/>
<evidence type="ECO:0000313" key="1">
    <source>
        <dbReference type="EMBL" id="KAG9257797.1"/>
    </source>
</evidence>
<dbReference type="GeneID" id="70290500"/>
<name>A0A9P7ZU14_9HYPO</name>
<comment type="caution">
    <text evidence="1">The sequence shown here is derived from an EMBL/GenBank/DDBJ whole genome shotgun (WGS) entry which is preliminary data.</text>
</comment>
<gene>
    <name evidence="1" type="ORF">F5Z01DRAFT_416260</name>
</gene>
<dbReference type="RefSeq" id="XP_046121721.1">
    <property type="nucleotide sequence ID" value="XM_046259597.1"/>
</dbReference>
<organism evidence="1 2">
    <name type="scientific">Emericellopsis atlantica</name>
    <dbReference type="NCBI Taxonomy" id="2614577"/>
    <lineage>
        <taxon>Eukaryota</taxon>
        <taxon>Fungi</taxon>
        <taxon>Dikarya</taxon>
        <taxon>Ascomycota</taxon>
        <taxon>Pezizomycotina</taxon>
        <taxon>Sordariomycetes</taxon>
        <taxon>Hypocreomycetidae</taxon>
        <taxon>Hypocreales</taxon>
        <taxon>Bionectriaceae</taxon>
        <taxon>Emericellopsis</taxon>
    </lineage>
</organism>
<proteinExistence type="predicted"/>
<keyword evidence="2" id="KW-1185">Reference proteome</keyword>
<protein>
    <submittedName>
        <fullName evidence="1">Uncharacterized protein</fullName>
    </submittedName>
</protein>
<dbReference type="Proteomes" id="UP000887229">
    <property type="component" value="Unassembled WGS sequence"/>
</dbReference>
<accession>A0A9P7ZU14</accession>
<sequence length="173" mass="19999">MQQRRQSTLLSLRLRLWRVQRTRRVQDGRFPIRALREALLLHLHLSFRCVRGLPDFFSPQRMGWPCPARHVRRHLLHARRFTMDKIPTLVCVFRIEAEKGIDSRRRCGDTSQDPQDCSGTISTLGRLGPIPKTIDRESRRAVHRSGGLLECSNCFRVVCHHQGVKSSEAGVVE</sequence>
<evidence type="ECO:0000313" key="2">
    <source>
        <dbReference type="Proteomes" id="UP000887229"/>
    </source>
</evidence>
<reference evidence="1" key="1">
    <citation type="journal article" date="2021" name="IMA Fungus">
        <title>Genomic characterization of three marine fungi, including Emericellopsis atlantica sp. nov. with signatures of a generalist lifestyle and marine biomass degradation.</title>
        <authorList>
            <person name="Hagestad O.C."/>
            <person name="Hou L."/>
            <person name="Andersen J.H."/>
            <person name="Hansen E.H."/>
            <person name="Altermark B."/>
            <person name="Li C."/>
            <person name="Kuhnert E."/>
            <person name="Cox R.J."/>
            <person name="Crous P.W."/>
            <person name="Spatafora J.W."/>
            <person name="Lail K."/>
            <person name="Amirebrahimi M."/>
            <person name="Lipzen A."/>
            <person name="Pangilinan J."/>
            <person name="Andreopoulos W."/>
            <person name="Hayes R.D."/>
            <person name="Ng V."/>
            <person name="Grigoriev I.V."/>
            <person name="Jackson S.A."/>
            <person name="Sutton T.D.S."/>
            <person name="Dobson A.D.W."/>
            <person name="Rama T."/>
        </authorList>
    </citation>
    <scope>NUCLEOTIDE SEQUENCE</scope>
    <source>
        <strain evidence="1">TS7</strain>
    </source>
</reference>
<dbReference type="EMBL" id="MU251245">
    <property type="protein sequence ID" value="KAG9257797.1"/>
    <property type="molecule type" value="Genomic_DNA"/>
</dbReference>